<dbReference type="Proteomes" id="UP000679247">
    <property type="component" value="Chromosome"/>
</dbReference>
<proteinExistence type="predicted"/>
<dbReference type="EMBL" id="CP071709">
    <property type="protein sequence ID" value="QVY63214.1"/>
    <property type="molecule type" value="Genomic_DNA"/>
</dbReference>
<evidence type="ECO:0000256" key="1">
    <source>
        <dbReference type="PROSITE-ProRule" id="PRU00510"/>
    </source>
</evidence>
<evidence type="ECO:0000313" key="2">
    <source>
        <dbReference type="EMBL" id="QVY63214.1"/>
    </source>
</evidence>
<reference evidence="2 3" key="1">
    <citation type="submission" date="2021-03" db="EMBL/GenBank/DDBJ databases">
        <title>The first data on the complete genome of the tetrodotoxin-producing bacterium.</title>
        <authorList>
            <person name="Melnikova D.I."/>
            <person name="Nijland R."/>
            <person name="Magarlamov T.Y."/>
        </authorList>
    </citation>
    <scope>NUCLEOTIDE SEQUENCE [LARGE SCALE GENOMIC DNA]</scope>
    <source>
        <strain evidence="2 3">1839</strain>
    </source>
</reference>
<comment type="caution">
    <text evidence="1">Lacks conserved residue(s) required for the propagation of feature annotation.</text>
</comment>
<keyword evidence="3" id="KW-1185">Reference proteome</keyword>
<dbReference type="RefSeq" id="WP_066446809.1">
    <property type="nucleotide sequence ID" value="NZ_CANKUS010000002.1"/>
</dbReference>
<evidence type="ECO:0000313" key="3">
    <source>
        <dbReference type="Proteomes" id="UP000679247"/>
    </source>
</evidence>
<sequence length="94" mass="10844">MDANINDLYSELRNTRQELLERLMNGTSNPLIKPILLEELHDVERTIAKLEQGNYGMCELSGELLPTELLKEIPTLKSKDDYTSLGKFYRKALF</sequence>
<evidence type="ECO:0008006" key="4">
    <source>
        <dbReference type="Google" id="ProtNLM"/>
    </source>
</evidence>
<accession>A0ABX8FGQ6</accession>
<name>A0ABX8FGQ6_9BACI</name>
<dbReference type="PROSITE" id="PS51128">
    <property type="entry name" value="ZF_DKSA_2"/>
    <property type="match status" value="1"/>
</dbReference>
<organism evidence="2 3">
    <name type="scientific">Cytobacillus gottheilii</name>
    <dbReference type="NCBI Taxonomy" id="859144"/>
    <lineage>
        <taxon>Bacteria</taxon>
        <taxon>Bacillati</taxon>
        <taxon>Bacillota</taxon>
        <taxon>Bacilli</taxon>
        <taxon>Bacillales</taxon>
        <taxon>Bacillaceae</taxon>
        <taxon>Cytobacillus</taxon>
    </lineage>
</organism>
<gene>
    <name evidence="2" type="ORF">J1899_09270</name>
</gene>
<dbReference type="Gene3D" id="1.20.120.910">
    <property type="entry name" value="DksA, coiled-coil domain"/>
    <property type="match status" value="1"/>
</dbReference>
<protein>
    <recommendedName>
        <fullName evidence="4">DksA C4-type domain-containing protein</fullName>
    </recommendedName>
</protein>